<dbReference type="InterPro" id="IPR006181">
    <property type="entry name" value="D-amino_acid_oxidase_CS"/>
</dbReference>
<feature type="domain" description="FAD dependent oxidoreductase" evidence="8">
    <location>
        <begin position="229"/>
        <end position="280"/>
    </location>
</feature>
<reference evidence="9" key="1">
    <citation type="journal article" date="2020" name="bioRxiv">
        <title>Chromosome-level reference genome of the European wasp spider Argiope bruennichi: a resource for studies on range expansion and evolutionary adaptation.</title>
        <authorList>
            <person name="Sheffer M.M."/>
            <person name="Hoppe A."/>
            <person name="Krehenwinkel H."/>
            <person name="Uhl G."/>
            <person name="Kuss A.W."/>
            <person name="Jensen L."/>
            <person name="Jensen C."/>
            <person name="Gillespie R.G."/>
            <person name="Hoff K.J."/>
            <person name="Prost S."/>
        </authorList>
    </citation>
    <scope>NUCLEOTIDE SEQUENCE</scope>
</reference>
<dbReference type="AlphaFoldDB" id="A0A8T0E769"/>
<dbReference type="GO" id="GO:0071949">
    <property type="term" value="F:FAD binding"/>
    <property type="evidence" value="ECO:0007669"/>
    <property type="project" value="InterPro"/>
</dbReference>
<dbReference type="Proteomes" id="UP000807504">
    <property type="component" value="Unassembled WGS sequence"/>
</dbReference>
<evidence type="ECO:0000256" key="7">
    <source>
        <dbReference type="PIRSR" id="PIRSR000189-1"/>
    </source>
</evidence>
<comment type="similarity">
    <text evidence="3">Belongs to the DAMOX/DASOX family.</text>
</comment>
<dbReference type="EMBL" id="JABXBU010002230">
    <property type="protein sequence ID" value="KAF8767170.1"/>
    <property type="molecule type" value="Genomic_DNA"/>
</dbReference>
<reference evidence="9" key="2">
    <citation type="submission" date="2020-06" db="EMBL/GenBank/DDBJ databases">
        <authorList>
            <person name="Sheffer M."/>
        </authorList>
    </citation>
    <scope>NUCLEOTIDE SEQUENCE</scope>
</reference>
<feature type="binding site" evidence="7">
    <location>
        <position position="221"/>
    </location>
    <ligand>
        <name>D-dopa</name>
        <dbReference type="ChEBI" id="CHEBI:149689"/>
    </ligand>
</feature>
<protein>
    <submittedName>
        <fullName evidence="9">D-aspartate oxidase like protein</fullName>
    </submittedName>
</protein>
<feature type="domain" description="FAD dependent oxidoreductase" evidence="8">
    <location>
        <begin position="4"/>
        <end position="225"/>
    </location>
</feature>
<feature type="binding site" evidence="7">
    <location>
        <begin position="269"/>
        <end position="274"/>
    </location>
    <ligand>
        <name>FAD</name>
        <dbReference type="ChEBI" id="CHEBI:57692"/>
    </ligand>
</feature>
<evidence type="ECO:0000256" key="4">
    <source>
        <dbReference type="ARBA" id="ARBA00022630"/>
    </source>
</evidence>
<dbReference type="Pfam" id="PF01266">
    <property type="entry name" value="DAO"/>
    <property type="match status" value="2"/>
</dbReference>
<name>A0A8T0E769_ARGBR</name>
<evidence type="ECO:0000256" key="6">
    <source>
        <dbReference type="ARBA" id="ARBA00023002"/>
    </source>
</evidence>
<dbReference type="GO" id="GO:0005782">
    <property type="term" value="C:peroxisomal matrix"/>
    <property type="evidence" value="ECO:0007669"/>
    <property type="project" value="UniProtKB-SubCell"/>
</dbReference>
<evidence type="ECO:0000256" key="5">
    <source>
        <dbReference type="ARBA" id="ARBA00022827"/>
    </source>
</evidence>
<proteinExistence type="inferred from homology"/>
<keyword evidence="5 7" id="KW-0274">FAD</keyword>
<evidence type="ECO:0000256" key="1">
    <source>
        <dbReference type="ARBA" id="ARBA00001974"/>
    </source>
</evidence>
<comment type="caution">
    <text evidence="9">The sequence shown here is derived from an EMBL/GenBank/DDBJ whole genome shotgun (WGS) entry which is preliminary data.</text>
</comment>
<evidence type="ECO:0000256" key="2">
    <source>
        <dbReference type="ARBA" id="ARBA00004253"/>
    </source>
</evidence>
<evidence type="ECO:0000313" key="9">
    <source>
        <dbReference type="EMBL" id="KAF8767170.1"/>
    </source>
</evidence>
<feature type="binding site" evidence="7">
    <location>
        <position position="270"/>
    </location>
    <ligand>
        <name>D-dopa</name>
        <dbReference type="ChEBI" id="CHEBI:149689"/>
    </ligand>
</feature>
<dbReference type="PANTHER" id="PTHR11530">
    <property type="entry name" value="D-AMINO ACID OXIDASE"/>
    <property type="match status" value="1"/>
</dbReference>
<dbReference type="PANTHER" id="PTHR11530:SF11">
    <property type="entry name" value="D-ASPARTATE OXIDASE"/>
    <property type="match status" value="1"/>
</dbReference>
<comment type="subcellular location">
    <subcellularLocation>
        <location evidence="2">Peroxisome matrix</location>
    </subcellularLocation>
</comment>
<dbReference type="SUPFAM" id="SSF51971">
    <property type="entry name" value="Nucleotide-binding domain"/>
    <property type="match status" value="1"/>
</dbReference>
<evidence type="ECO:0000259" key="8">
    <source>
        <dbReference type="Pfam" id="PF01266"/>
    </source>
</evidence>
<sequence>MVRKVAVIGGGVIGITTAVVIAEHLDNVQVTVISDKWSPDTTGDGSAGYWAPYLLGDLPPDTLREWCKKSSEIFQEIFQSAKAVEYGVGLLPVYCIFSYAPTDDSVFNDLYLDYRPMTKKELSVFPSKYCYGISITSFFAECTKLLPALMKRIEKRDGRFIEKKIYSFSELAGKYDVVINCTGIGARNLVPDPEVTPIRGQVIKVRAPWMKHCVIIDDDYYVIPNSEEDAKILRDWVGLRPYRSTPRVERESIKTKKGNIDVIHNYGHGGSGVTVSWGCAFEVLGLLREALEDPYSSGFRSKM</sequence>
<keyword evidence="6" id="KW-0560">Oxidoreductase</keyword>
<dbReference type="InterPro" id="IPR006076">
    <property type="entry name" value="FAD-dep_OxRdtase"/>
</dbReference>
<dbReference type="Gene3D" id="3.30.9.10">
    <property type="entry name" value="D-Amino Acid Oxidase, subunit A, domain 2"/>
    <property type="match status" value="1"/>
</dbReference>
<dbReference type="GO" id="GO:0003884">
    <property type="term" value="F:D-amino-acid oxidase activity"/>
    <property type="evidence" value="ECO:0007669"/>
    <property type="project" value="InterPro"/>
</dbReference>
<keyword evidence="10" id="KW-1185">Reference proteome</keyword>
<dbReference type="PROSITE" id="PS00677">
    <property type="entry name" value="DAO"/>
    <property type="match status" value="1"/>
</dbReference>
<keyword evidence="4" id="KW-0285">Flavoprotein</keyword>
<feature type="binding site" evidence="7">
    <location>
        <position position="240"/>
    </location>
    <ligand>
        <name>D-dopa</name>
        <dbReference type="ChEBI" id="CHEBI:149689"/>
    </ligand>
</feature>
<evidence type="ECO:0000313" key="10">
    <source>
        <dbReference type="Proteomes" id="UP000807504"/>
    </source>
</evidence>
<dbReference type="GO" id="GO:0019478">
    <property type="term" value="P:D-amino acid catabolic process"/>
    <property type="evidence" value="ECO:0007669"/>
    <property type="project" value="TreeGrafter"/>
</dbReference>
<gene>
    <name evidence="9" type="ORF">HNY73_020161</name>
</gene>
<evidence type="ECO:0000256" key="3">
    <source>
        <dbReference type="ARBA" id="ARBA00006730"/>
    </source>
</evidence>
<dbReference type="Gene3D" id="3.40.50.720">
    <property type="entry name" value="NAD(P)-binding Rossmann-like Domain"/>
    <property type="match status" value="2"/>
</dbReference>
<organism evidence="9 10">
    <name type="scientific">Argiope bruennichi</name>
    <name type="common">Wasp spider</name>
    <name type="synonym">Aranea bruennichi</name>
    <dbReference type="NCBI Taxonomy" id="94029"/>
    <lineage>
        <taxon>Eukaryota</taxon>
        <taxon>Metazoa</taxon>
        <taxon>Ecdysozoa</taxon>
        <taxon>Arthropoda</taxon>
        <taxon>Chelicerata</taxon>
        <taxon>Arachnida</taxon>
        <taxon>Araneae</taxon>
        <taxon>Araneomorphae</taxon>
        <taxon>Entelegynae</taxon>
        <taxon>Araneoidea</taxon>
        <taxon>Araneidae</taxon>
        <taxon>Argiope</taxon>
    </lineage>
</organism>
<dbReference type="PIRSF" id="PIRSF000189">
    <property type="entry name" value="D-aa_oxidase"/>
    <property type="match status" value="1"/>
</dbReference>
<dbReference type="InterPro" id="IPR023209">
    <property type="entry name" value="DAO"/>
</dbReference>
<feature type="binding site" evidence="7">
    <location>
        <position position="182"/>
    </location>
    <ligand>
        <name>FAD</name>
        <dbReference type="ChEBI" id="CHEBI:57692"/>
    </ligand>
</feature>
<accession>A0A8T0E769</accession>
<comment type="cofactor">
    <cofactor evidence="1 7">
        <name>FAD</name>
        <dbReference type="ChEBI" id="CHEBI:57692"/>
    </cofactor>
</comment>